<feature type="region of interest" description="Disordered" evidence="1">
    <location>
        <begin position="257"/>
        <end position="353"/>
    </location>
</feature>
<accession>A0A5D3B6U8</accession>
<evidence type="ECO:0000256" key="1">
    <source>
        <dbReference type="SAM" id="MobiDB-lite"/>
    </source>
</evidence>
<keyword evidence="3" id="KW-1185">Reference proteome</keyword>
<feature type="compositionally biased region" description="Low complexity" evidence="1">
    <location>
        <begin position="533"/>
        <end position="545"/>
    </location>
</feature>
<protein>
    <submittedName>
        <fullName evidence="2">Uncharacterized protein</fullName>
    </submittedName>
</protein>
<feature type="compositionally biased region" description="Low complexity" evidence="1">
    <location>
        <begin position="431"/>
        <end position="455"/>
    </location>
</feature>
<feature type="region of interest" description="Disordered" evidence="1">
    <location>
        <begin position="381"/>
        <end position="987"/>
    </location>
</feature>
<feature type="compositionally biased region" description="Low complexity" evidence="1">
    <location>
        <begin position="317"/>
        <end position="337"/>
    </location>
</feature>
<feature type="compositionally biased region" description="Low complexity" evidence="1">
    <location>
        <begin position="884"/>
        <end position="894"/>
    </location>
</feature>
<comment type="caution">
    <text evidence="2">The sequence shown here is derived from an EMBL/GenBank/DDBJ whole genome shotgun (WGS) entry which is preliminary data.</text>
</comment>
<feature type="compositionally biased region" description="Polar residues" evidence="1">
    <location>
        <begin position="928"/>
        <end position="937"/>
    </location>
</feature>
<feature type="compositionally biased region" description="Polar residues" evidence="1">
    <location>
        <begin position="802"/>
        <end position="811"/>
    </location>
</feature>
<reference evidence="2 3" key="1">
    <citation type="submission" date="2017-05" db="EMBL/GenBank/DDBJ databases">
        <title>The Genome Sequence of Tsuchiyaea wingfieldii DSM 27421.</title>
        <authorList>
            <person name="Cuomo C."/>
            <person name="Passer A."/>
            <person name="Billmyre B."/>
            <person name="Heitman J."/>
        </authorList>
    </citation>
    <scope>NUCLEOTIDE SEQUENCE [LARGE SCALE GENOMIC DNA]</scope>
    <source>
        <strain evidence="2 3">DSM 27421</strain>
    </source>
</reference>
<feature type="compositionally biased region" description="Low complexity" evidence="1">
    <location>
        <begin position="830"/>
        <end position="851"/>
    </location>
</feature>
<evidence type="ECO:0000313" key="2">
    <source>
        <dbReference type="EMBL" id="TYJ58534.1"/>
    </source>
</evidence>
<feature type="region of interest" description="Disordered" evidence="1">
    <location>
        <begin position="1"/>
        <end position="227"/>
    </location>
</feature>
<feature type="compositionally biased region" description="Low complexity" evidence="1">
    <location>
        <begin position="667"/>
        <end position="691"/>
    </location>
</feature>
<organism evidence="2 3">
    <name type="scientific">Cryptococcus floricola</name>
    <dbReference type="NCBI Taxonomy" id="2591691"/>
    <lineage>
        <taxon>Eukaryota</taxon>
        <taxon>Fungi</taxon>
        <taxon>Dikarya</taxon>
        <taxon>Basidiomycota</taxon>
        <taxon>Agaricomycotina</taxon>
        <taxon>Tremellomycetes</taxon>
        <taxon>Tremellales</taxon>
        <taxon>Cryptococcaceae</taxon>
        <taxon>Cryptococcus</taxon>
    </lineage>
</organism>
<gene>
    <name evidence="2" type="ORF">B9479_000743</name>
</gene>
<dbReference type="Proteomes" id="UP000322245">
    <property type="component" value="Unassembled WGS sequence"/>
</dbReference>
<feature type="compositionally biased region" description="Polar residues" evidence="1">
    <location>
        <begin position="486"/>
        <end position="501"/>
    </location>
</feature>
<feature type="compositionally biased region" description="Low complexity" evidence="1">
    <location>
        <begin position="81"/>
        <end position="111"/>
    </location>
</feature>
<sequence>MAFYASQLQPFEEHQSPSPTDELSENPYELALAPRRTSSLHPRRNSSNNGPPSPVNSLHRRLSGDPESPPPAWKRRSSITAGKSAAAPRAASESPGHSANPSTSSTATASSIPARILQPPSRRHPGLAMTTATAPAPVPPRAPTSLEPSPHGSSTSLGDNLALPNPAFIRRRGGDGSASPSARSSISSSQDLSTLTSEELWTLNREDVPDMSNPHTTAAERPLDTVRRQSKISDAAFHGGLPGEVIWPSAPPVDDFAPLPRAKSHTSINTPGKKRMSIRSKSRRTSDTPPINTKPNVKAGAQSMPVSPVAPKQAMMSSAHSSSTSLSSHKALSSNKSFPALNGKGGAAPPPTTYYSRDFLSSLAPREGGYAIAAQLGGGLGAAGTITATDNKRRSSYAEQGGRARAPVAKSTGMGRWSLDGGENYGRPYMTASASTTASNLSAPPLTSNPSNTSSIEAPRMPEGAMPAISTPHGAASVTPAPAQAQRASPNPSPLSQQTSAEEVIPPTPEAPVAPNAPQVTEAAVPATKEEPALVSAPASAAAKVPPAPAVTEKRSKRQIAKDTKAAQKAEQQAAAQAAARAKAEQMRVELAKKQKAREDEQKRRDDAKRQEKEEKARKKAEKKDKKNGVLRKTAASEDLKQKPAQVKATPVKAAPAQTVPGTTPRSVVSPAPTAATPARASSAIPSTPTTLRSAADANTPESGVAESTRPSRSSMPAGRMLSSEQAGASLSSEKRPEVKLRRSFFGTLRKRLSSNVVEKGDREASPVPPMPNGAAAQAQAQAQDDFISPPPRRTSLMALNRGSSSKSQAPGSEAVAEESPVDSPSTVRPNVASALANAPSSPSPSPSRNSHQIPRKPVSPEGSINGRRSVSGPRPMPTDASRSRATSLAALSTEQGELPAPVTPSTSGDDSQLSYMQSRSSHKSDVTPVTSLSGSEAMSEDGSRDKVMGAPVLGEEVQPAEKQSSKDSDETLLPHQGTAVNAPVLA</sequence>
<feature type="compositionally biased region" description="Basic and acidic residues" evidence="1">
    <location>
        <begin position="582"/>
        <end position="628"/>
    </location>
</feature>
<name>A0A5D3B6U8_9TREE</name>
<feature type="compositionally biased region" description="Low complexity" evidence="1">
    <location>
        <begin position="775"/>
        <end position="784"/>
    </location>
</feature>
<feature type="compositionally biased region" description="Low complexity" evidence="1">
    <location>
        <begin position="177"/>
        <end position="203"/>
    </location>
</feature>
<feature type="compositionally biased region" description="Polar residues" evidence="1">
    <location>
        <begin position="723"/>
        <end position="732"/>
    </location>
</feature>
<feature type="compositionally biased region" description="Low complexity" evidence="1">
    <location>
        <begin position="569"/>
        <end position="581"/>
    </location>
</feature>
<dbReference type="EMBL" id="NIDF01000004">
    <property type="protein sequence ID" value="TYJ58534.1"/>
    <property type="molecule type" value="Genomic_DNA"/>
</dbReference>
<feature type="compositionally biased region" description="Polar residues" evidence="1">
    <location>
        <begin position="904"/>
        <end position="920"/>
    </location>
</feature>
<evidence type="ECO:0000313" key="3">
    <source>
        <dbReference type="Proteomes" id="UP000322245"/>
    </source>
</evidence>
<proteinExistence type="predicted"/>
<dbReference type="AlphaFoldDB" id="A0A5D3B6U8"/>
<feature type="compositionally biased region" description="Basic residues" evidence="1">
    <location>
        <begin position="272"/>
        <end position="283"/>
    </location>
</feature>